<dbReference type="EC" id="2.7.7.18" evidence="10"/>
<keyword evidence="7 10" id="KW-0067">ATP-binding</keyword>
<accession>A0A350HBF0</accession>
<evidence type="ECO:0000256" key="6">
    <source>
        <dbReference type="ARBA" id="ARBA00022741"/>
    </source>
</evidence>
<dbReference type="HAMAP" id="MF_00244">
    <property type="entry name" value="NaMN_adenylyltr"/>
    <property type="match status" value="1"/>
</dbReference>
<evidence type="ECO:0000259" key="11">
    <source>
        <dbReference type="Pfam" id="PF01467"/>
    </source>
</evidence>
<evidence type="ECO:0000256" key="1">
    <source>
        <dbReference type="ARBA" id="ARBA00002324"/>
    </source>
</evidence>
<evidence type="ECO:0000256" key="4">
    <source>
        <dbReference type="ARBA" id="ARBA00022679"/>
    </source>
</evidence>
<feature type="domain" description="Cytidyltransferase-like" evidence="11">
    <location>
        <begin position="5"/>
        <end position="163"/>
    </location>
</feature>
<evidence type="ECO:0000313" key="13">
    <source>
        <dbReference type="Proteomes" id="UP000264062"/>
    </source>
</evidence>
<evidence type="ECO:0000313" key="12">
    <source>
        <dbReference type="EMBL" id="HAV92866.1"/>
    </source>
</evidence>
<evidence type="ECO:0000256" key="9">
    <source>
        <dbReference type="ARBA" id="ARBA00048721"/>
    </source>
</evidence>
<keyword evidence="8 10" id="KW-0520">NAD</keyword>
<comment type="function">
    <text evidence="1 10">Catalyzes the reversible adenylation of nicotinate mononucleotide (NaMN) to nicotinic acid adenine dinucleotide (NaAD).</text>
</comment>
<evidence type="ECO:0000256" key="3">
    <source>
        <dbReference type="ARBA" id="ARBA00022642"/>
    </source>
</evidence>
<keyword evidence="5 10" id="KW-0548">Nucleotidyltransferase</keyword>
<dbReference type="PANTHER" id="PTHR39321">
    <property type="entry name" value="NICOTINATE-NUCLEOTIDE ADENYLYLTRANSFERASE-RELATED"/>
    <property type="match status" value="1"/>
</dbReference>
<comment type="caution">
    <text evidence="12">The sequence shown here is derived from an EMBL/GenBank/DDBJ whole genome shotgun (WGS) entry which is preliminary data.</text>
</comment>
<dbReference type="GO" id="GO:0009435">
    <property type="term" value="P:NAD+ biosynthetic process"/>
    <property type="evidence" value="ECO:0007669"/>
    <property type="project" value="UniProtKB-UniRule"/>
</dbReference>
<evidence type="ECO:0000256" key="10">
    <source>
        <dbReference type="HAMAP-Rule" id="MF_00244"/>
    </source>
</evidence>
<organism evidence="12 13">
    <name type="scientific">candidate division WOR-3 bacterium</name>
    <dbReference type="NCBI Taxonomy" id="2052148"/>
    <lineage>
        <taxon>Bacteria</taxon>
        <taxon>Bacteria division WOR-3</taxon>
    </lineage>
</organism>
<dbReference type="PANTHER" id="PTHR39321:SF3">
    <property type="entry name" value="PHOSPHOPANTETHEINE ADENYLYLTRANSFERASE"/>
    <property type="match status" value="1"/>
</dbReference>
<comment type="similarity">
    <text evidence="10">Belongs to the NadD family.</text>
</comment>
<protein>
    <recommendedName>
        <fullName evidence="10">Probable nicotinate-nucleotide adenylyltransferase</fullName>
        <ecNumber evidence="10">2.7.7.18</ecNumber>
    </recommendedName>
    <alternativeName>
        <fullName evidence="10">Deamido-NAD(+) diphosphorylase</fullName>
    </alternativeName>
    <alternativeName>
        <fullName evidence="10">Deamido-NAD(+) pyrophosphorylase</fullName>
    </alternativeName>
    <alternativeName>
        <fullName evidence="10">Nicotinate mononucleotide adenylyltransferase</fullName>
        <shortName evidence="10">NaMN adenylyltransferase</shortName>
    </alternativeName>
</protein>
<dbReference type="SUPFAM" id="SSF52374">
    <property type="entry name" value="Nucleotidylyl transferase"/>
    <property type="match status" value="1"/>
</dbReference>
<dbReference type="InterPro" id="IPR014729">
    <property type="entry name" value="Rossmann-like_a/b/a_fold"/>
</dbReference>
<dbReference type="EMBL" id="DMZY01000198">
    <property type="protein sequence ID" value="HAV92866.1"/>
    <property type="molecule type" value="Genomic_DNA"/>
</dbReference>
<dbReference type="GO" id="GO:0005524">
    <property type="term" value="F:ATP binding"/>
    <property type="evidence" value="ECO:0007669"/>
    <property type="project" value="UniProtKB-KW"/>
</dbReference>
<dbReference type="InterPro" id="IPR004821">
    <property type="entry name" value="Cyt_trans-like"/>
</dbReference>
<comment type="catalytic activity">
    <reaction evidence="9 10">
        <text>nicotinate beta-D-ribonucleotide + ATP + H(+) = deamido-NAD(+) + diphosphate</text>
        <dbReference type="Rhea" id="RHEA:22860"/>
        <dbReference type="ChEBI" id="CHEBI:15378"/>
        <dbReference type="ChEBI" id="CHEBI:30616"/>
        <dbReference type="ChEBI" id="CHEBI:33019"/>
        <dbReference type="ChEBI" id="CHEBI:57502"/>
        <dbReference type="ChEBI" id="CHEBI:58437"/>
        <dbReference type="EC" id="2.7.7.18"/>
    </reaction>
</comment>
<dbReference type="Pfam" id="PF01467">
    <property type="entry name" value="CTP_transf_like"/>
    <property type="match status" value="1"/>
</dbReference>
<evidence type="ECO:0000256" key="8">
    <source>
        <dbReference type="ARBA" id="ARBA00023027"/>
    </source>
</evidence>
<dbReference type="UniPathway" id="UPA00253">
    <property type="reaction ID" value="UER00332"/>
</dbReference>
<reference evidence="12 13" key="1">
    <citation type="journal article" date="2018" name="Nat. Biotechnol.">
        <title>A standardized bacterial taxonomy based on genome phylogeny substantially revises the tree of life.</title>
        <authorList>
            <person name="Parks D.H."/>
            <person name="Chuvochina M."/>
            <person name="Waite D.W."/>
            <person name="Rinke C."/>
            <person name="Skarshewski A."/>
            <person name="Chaumeil P.A."/>
            <person name="Hugenholtz P."/>
        </authorList>
    </citation>
    <scope>NUCLEOTIDE SEQUENCE [LARGE SCALE GENOMIC DNA]</scope>
    <source>
        <strain evidence="12">UBA9956</strain>
    </source>
</reference>
<dbReference type="CDD" id="cd02165">
    <property type="entry name" value="NMNAT"/>
    <property type="match status" value="1"/>
</dbReference>
<evidence type="ECO:0000256" key="7">
    <source>
        <dbReference type="ARBA" id="ARBA00022840"/>
    </source>
</evidence>
<dbReference type="AlphaFoldDB" id="A0A350HBF0"/>
<name>A0A350HBF0_UNCW3</name>
<evidence type="ECO:0000256" key="2">
    <source>
        <dbReference type="ARBA" id="ARBA00005019"/>
    </source>
</evidence>
<keyword evidence="6 10" id="KW-0547">Nucleotide-binding</keyword>
<dbReference type="Gene3D" id="3.40.50.620">
    <property type="entry name" value="HUPs"/>
    <property type="match status" value="1"/>
</dbReference>
<keyword evidence="4 10" id="KW-0808">Transferase</keyword>
<dbReference type="Proteomes" id="UP000264062">
    <property type="component" value="Unassembled WGS sequence"/>
</dbReference>
<dbReference type="NCBIfam" id="TIGR00482">
    <property type="entry name" value="nicotinate (nicotinamide) nucleotide adenylyltransferase"/>
    <property type="match status" value="1"/>
</dbReference>
<dbReference type="GO" id="GO:0004515">
    <property type="term" value="F:nicotinate-nucleotide adenylyltransferase activity"/>
    <property type="evidence" value="ECO:0007669"/>
    <property type="project" value="UniProtKB-UniRule"/>
</dbReference>
<evidence type="ECO:0000256" key="5">
    <source>
        <dbReference type="ARBA" id="ARBA00022695"/>
    </source>
</evidence>
<dbReference type="InterPro" id="IPR005248">
    <property type="entry name" value="NadD/NMNAT"/>
</dbReference>
<gene>
    <name evidence="10 12" type="primary">nadD</name>
    <name evidence="12" type="ORF">DCW38_06770</name>
</gene>
<proteinExistence type="inferred from homology"/>
<keyword evidence="3 10" id="KW-0662">Pyridine nucleotide biosynthesis</keyword>
<comment type="pathway">
    <text evidence="2 10">Cofactor biosynthesis; NAD(+) biosynthesis; deamido-NAD(+) from nicotinate D-ribonucleotide: step 1/1.</text>
</comment>
<sequence length="191" mass="22118">MKTGILGGGFDPVHIGHILPLMHLLNKNIIDRAVVVPCYRQPLKDEYSTPYGVRLEMALSAFRGIQNVIVSDIESKLPLPSYTIYTLRELKRQYPNDTLYFIIGEDEARQINLWHRFEDMQDYADFIIVRRVLEEKKIDLKYFGNSIFADNPVIEISSTYIRTLVKEGKTLANLTPEAVIEVIKREKLYRA</sequence>